<evidence type="ECO:0000256" key="2">
    <source>
        <dbReference type="SAM" id="SignalP"/>
    </source>
</evidence>
<sequence>MLAFLLVTLLSVFVTAIVSGGNEESYIQPRDILGWKVEEVRRSTTFRRVLSQSQSVQNQFSRDGYVSVGHFFGNNSRADSTCSSPTLVSGIAANRCKEAEGYWYSFQLFEDSCKGGLIHFFYDDECMHLTGVSELESMADRCQVDALNQFDHPVYTLLQCTTTVKAAIPPSSYLINYYDGNSCNAPVVAFDAYAASTCIFMSKTQQLYINSTLPDAPKINVYNGNTNCKGTVLHNLLLSTVCLNDQTDDDHALLPFIDPAKGRHLSSLSPTPKIDTTTAMNDATKDYSGSPNVLAASIVLPRQLSKLKQNSKSTISTQGVCIYPLSPDDDKDSDSLSAGAIVGIVMGTIIGIIVLSYAGYIAYTRYYGYAPLPTINALESPMRPGTEMSSRLMLNDEYKDDVGMFELGV</sequence>
<keyword evidence="1" id="KW-0812">Transmembrane</keyword>
<proteinExistence type="predicted"/>
<dbReference type="EMBL" id="HBIC01031396">
    <property type="protein sequence ID" value="CAE0287016.1"/>
    <property type="molecule type" value="Transcribed_RNA"/>
</dbReference>
<protein>
    <submittedName>
        <fullName evidence="3">Uncharacterized protein</fullName>
    </submittedName>
</protein>
<feature type="transmembrane region" description="Helical" evidence="1">
    <location>
        <begin position="336"/>
        <end position="363"/>
    </location>
</feature>
<keyword evidence="1" id="KW-0472">Membrane</keyword>
<keyword evidence="2" id="KW-0732">Signal</keyword>
<evidence type="ECO:0000256" key="1">
    <source>
        <dbReference type="SAM" id="Phobius"/>
    </source>
</evidence>
<organism evidence="3">
    <name type="scientific">Spumella elongata</name>
    <dbReference type="NCBI Taxonomy" id="89044"/>
    <lineage>
        <taxon>Eukaryota</taxon>
        <taxon>Sar</taxon>
        <taxon>Stramenopiles</taxon>
        <taxon>Ochrophyta</taxon>
        <taxon>Chrysophyceae</taxon>
        <taxon>Chromulinales</taxon>
        <taxon>Chromulinaceae</taxon>
        <taxon>Spumella</taxon>
    </lineage>
</organism>
<dbReference type="AlphaFoldDB" id="A0A7S3H7C3"/>
<accession>A0A7S3H7C3</accession>
<feature type="chain" id="PRO_5031103856" evidence="2">
    <location>
        <begin position="17"/>
        <end position="409"/>
    </location>
</feature>
<evidence type="ECO:0000313" key="3">
    <source>
        <dbReference type="EMBL" id="CAE0287016.1"/>
    </source>
</evidence>
<gene>
    <name evidence="3" type="ORF">SELO1098_LOCUS15859</name>
</gene>
<reference evidence="3" key="1">
    <citation type="submission" date="2021-01" db="EMBL/GenBank/DDBJ databases">
        <authorList>
            <person name="Corre E."/>
            <person name="Pelletier E."/>
            <person name="Niang G."/>
            <person name="Scheremetjew M."/>
            <person name="Finn R."/>
            <person name="Kale V."/>
            <person name="Holt S."/>
            <person name="Cochrane G."/>
            <person name="Meng A."/>
            <person name="Brown T."/>
            <person name="Cohen L."/>
        </authorList>
    </citation>
    <scope>NUCLEOTIDE SEQUENCE</scope>
    <source>
        <strain evidence="3">CCAP 955/1</strain>
    </source>
</reference>
<feature type="signal peptide" evidence="2">
    <location>
        <begin position="1"/>
        <end position="16"/>
    </location>
</feature>
<keyword evidence="1" id="KW-1133">Transmembrane helix</keyword>
<name>A0A7S3H7C3_9STRA</name>